<sequence>MIGIIFNYVELIMWFSVIYFQIALTSSCQFSDHISSASQAFNVSYSTMTTIGYGKYTPNSMLSELISFFQVITAMLMLTLVVGALLALLTRDESSVATSTSTNLENASWSLPIAIFGICLTVSYFFFGITYCDIIQTDVRLPFAAPTVVAP</sequence>
<evidence type="ECO:0000313" key="3">
    <source>
        <dbReference type="EMBL" id="MCI4682316.1"/>
    </source>
</evidence>
<dbReference type="Pfam" id="PF07885">
    <property type="entry name" value="Ion_trans_2"/>
    <property type="match status" value="1"/>
</dbReference>
<comment type="caution">
    <text evidence="3">The sequence shown here is derived from an EMBL/GenBank/DDBJ whole genome shotgun (WGS) entry which is preliminary data.</text>
</comment>
<dbReference type="EMBL" id="JAIVFP010000001">
    <property type="protein sequence ID" value="MCI4682316.1"/>
    <property type="molecule type" value="Genomic_DNA"/>
</dbReference>
<keyword evidence="4" id="KW-1185">Reference proteome</keyword>
<dbReference type="RefSeq" id="WP_243066335.1">
    <property type="nucleotide sequence ID" value="NZ_JAIVFK010000064.1"/>
</dbReference>
<gene>
    <name evidence="3" type="ORF">K2U94_06015</name>
</gene>
<dbReference type="InterPro" id="IPR013099">
    <property type="entry name" value="K_chnl_dom"/>
</dbReference>
<reference evidence="3" key="1">
    <citation type="journal article" date="2022" name="ISME J.">
        <title>Identification of active gaseous-alkane degraders at natural gas seeps.</title>
        <authorList>
            <person name="Farhan Ul Haque M."/>
            <person name="Hernandez M."/>
            <person name="Crombie A.T."/>
            <person name="Murrell J.C."/>
        </authorList>
    </citation>
    <scope>NUCLEOTIDE SEQUENCE</scope>
    <source>
        <strain evidence="3">PC2</strain>
    </source>
</reference>
<dbReference type="Gene3D" id="1.10.287.70">
    <property type="match status" value="1"/>
</dbReference>
<feature type="transmembrane region" description="Helical" evidence="1">
    <location>
        <begin position="6"/>
        <end position="24"/>
    </location>
</feature>
<name>A0ABS9Z3R7_9HYPH</name>
<proteinExistence type="predicted"/>
<feature type="transmembrane region" description="Helical" evidence="1">
    <location>
        <begin position="109"/>
        <end position="132"/>
    </location>
</feature>
<dbReference type="SUPFAM" id="SSF81324">
    <property type="entry name" value="Voltage-gated potassium channels"/>
    <property type="match status" value="1"/>
</dbReference>
<dbReference type="Proteomes" id="UP001139104">
    <property type="component" value="Unassembled WGS sequence"/>
</dbReference>
<feature type="domain" description="Potassium channel" evidence="2">
    <location>
        <begin position="12"/>
        <end position="90"/>
    </location>
</feature>
<protein>
    <recommendedName>
        <fullName evidence="2">Potassium channel domain-containing protein</fullName>
    </recommendedName>
</protein>
<keyword evidence="1" id="KW-0472">Membrane</keyword>
<evidence type="ECO:0000259" key="2">
    <source>
        <dbReference type="Pfam" id="PF07885"/>
    </source>
</evidence>
<evidence type="ECO:0000313" key="4">
    <source>
        <dbReference type="Proteomes" id="UP001139104"/>
    </source>
</evidence>
<evidence type="ECO:0000256" key="1">
    <source>
        <dbReference type="SAM" id="Phobius"/>
    </source>
</evidence>
<accession>A0ABS9Z3R7</accession>
<organism evidence="3 4">
    <name type="scientific">Candidatus Rhodoblastus alkanivorans</name>
    <dbReference type="NCBI Taxonomy" id="2954117"/>
    <lineage>
        <taxon>Bacteria</taxon>
        <taxon>Pseudomonadati</taxon>
        <taxon>Pseudomonadota</taxon>
        <taxon>Alphaproteobacteria</taxon>
        <taxon>Hyphomicrobiales</taxon>
        <taxon>Rhodoblastaceae</taxon>
        <taxon>Rhodoblastus</taxon>
    </lineage>
</organism>
<keyword evidence="1" id="KW-0812">Transmembrane</keyword>
<feature type="transmembrane region" description="Helical" evidence="1">
    <location>
        <begin position="65"/>
        <end position="89"/>
    </location>
</feature>
<keyword evidence="1" id="KW-1133">Transmembrane helix</keyword>